<name>A0AAD9LH19_BABDI</name>
<proteinExistence type="predicted"/>
<evidence type="ECO:0000313" key="2">
    <source>
        <dbReference type="Proteomes" id="UP001195914"/>
    </source>
</evidence>
<reference evidence="1" key="1">
    <citation type="journal article" date="2014" name="Nucleic Acids Res.">
        <title>The evolutionary dynamics of variant antigen genes in Babesia reveal a history of genomic innovation underlying host-parasite interaction.</title>
        <authorList>
            <person name="Jackson A.P."/>
            <person name="Otto T.D."/>
            <person name="Darby A."/>
            <person name="Ramaprasad A."/>
            <person name="Xia D."/>
            <person name="Echaide I.E."/>
            <person name="Farber M."/>
            <person name="Gahlot S."/>
            <person name="Gamble J."/>
            <person name="Gupta D."/>
            <person name="Gupta Y."/>
            <person name="Jackson L."/>
            <person name="Malandrin L."/>
            <person name="Malas T.B."/>
            <person name="Moussa E."/>
            <person name="Nair M."/>
            <person name="Reid A.J."/>
            <person name="Sanders M."/>
            <person name="Sharma J."/>
            <person name="Tracey A."/>
            <person name="Quail M.A."/>
            <person name="Weir W."/>
            <person name="Wastling J.M."/>
            <person name="Hall N."/>
            <person name="Willadsen P."/>
            <person name="Lingelbach K."/>
            <person name="Shiels B."/>
            <person name="Tait A."/>
            <person name="Berriman M."/>
            <person name="Allred D.R."/>
            <person name="Pain A."/>
        </authorList>
    </citation>
    <scope>NUCLEOTIDE SEQUENCE</scope>
    <source>
        <strain evidence="1">1802A</strain>
    </source>
</reference>
<comment type="caution">
    <text evidence="1">The sequence shown here is derived from an EMBL/GenBank/DDBJ whole genome shotgun (WGS) entry which is preliminary data.</text>
</comment>
<dbReference type="AlphaFoldDB" id="A0AAD9LH19"/>
<gene>
    <name evidence="1" type="ORF">X943_003205</name>
</gene>
<protein>
    <submittedName>
        <fullName evidence="1">Uncharacterized protein</fullName>
    </submittedName>
</protein>
<dbReference type="EMBL" id="JAHBMH010000044">
    <property type="protein sequence ID" value="KAK1936398.1"/>
    <property type="molecule type" value="Genomic_DNA"/>
</dbReference>
<evidence type="ECO:0000313" key="1">
    <source>
        <dbReference type="EMBL" id="KAK1936398.1"/>
    </source>
</evidence>
<sequence length="688" mass="76508">MGAINAFEEAPNGASDGTEASFQSLDIERLFVDSDEMTVMKTLQNMHLANFQLDNEIKSVMTDEIDPILLYSANMLGICSLIKQAQTAMNELATLCRTFEAGSGDMGSGKDMPKNDEEEVLRLINHCAMQYQLDGSFGSIFEKYGRFKRRDAMIRAVQMLKRLSMDNFRLLKANKFVASYKLLKVMSPALMALVRHVIQHEDTLVHPSSVDCTDVRHGGKYAAGEEEGEPMDTACHSRRLVISALRPEHFRGFLRETQSVLDYNTAKLLNHCQAALGSSDMGLLIEASICLSLANENDTNYPSRMWEIRLNSTKVESSRMAFGCLSSCQVVMSQLLASVMYHIFCQRLSTEAITRIKRLLEVPVHASNEVKPTQKHANESSPTEQSYWVSAMDLISRNFERVELNDIVDFYNGLIGVIEAVPETVGTNKLLLNVFSEIGVDLVQQVTSASEDILKQVKELYHKNALASAMLTVEDVERRMQSRETCTTHIKALGKFVAKADTSIVAAVNQRMADALNRIGAEIQSVEDPVPADGVLDTYGHEGSVERWLVETRLNNVIFNMEALWYQIQNHSTALLEIVARKCIVPLGGDDNTVKTLVGAGALGSQYSLLGARLFPQCLKRASLEYCLIANGDHNTRDKAILVLSFRDSGLTGDSETLAERFKELELEVGETALQEHTAAYKNLCNFI</sequence>
<dbReference type="Proteomes" id="UP001195914">
    <property type="component" value="Unassembled WGS sequence"/>
</dbReference>
<accession>A0AAD9LH19</accession>
<reference evidence="1" key="2">
    <citation type="submission" date="2021-05" db="EMBL/GenBank/DDBJ databases">
        <authorList>
            <person name="Pain A."/>
        </authorList>
    </citation>
    <scope>NUCLEOTIDE SEQUENCE</scope>
    <source>
        <strain evidence="1">1802A</strain>
    </source>
</reference>
<keyword evidence="2" id="KW-1185">Reference proteome</keyword>
<organism evidence="1 2">
    <name type="scientific">Babesia divergens</name>
    <dbReference type="NCBI Taxonomy" id="32595"/>
    <lineage>
        <taxon>Eukaryota</taxon>
        <taxon>Sar</taxon>
        <taxon>Alveolata</taxon>
        <taxon>Apicomplexa</taxon>
        <taxon>Aconoidasida</taxon>
        <taxon>Piroplasmida</taxon>
        <taxon>Babesiidae</taxon>
        <taxon>Babesia</taxon>
    </lineage>
</organism>